<keyword evidence="3 6" id="KW-0479">Metal-binding</keyword>
<dbReference type="SUPFAM" id="SSF50129">
    <property type="entry name" value="GroES-like"/>
    <property type="match status" value="1"/>
</dbReference>
<evidence type="ECO:0000313" key="8">
    <source>
        <dbReference type="EMBL" id="MCI0182382.1"/>
    </source>
</evidence>
<keyword evidence="9" id="KW-1185">Reference proteome</keyword>
<dbReference type="GO" id="GO:0016491">
    <property type="term" value="F:oxidoreductase activity"/>
    <property type="evidence" value="ECO:0007669"/>
    <property type="project" value="UniProtKB-KW"/>
</dbReference>
<protein>
    <submittedName>
        <fullName evidence="8">NDMA-dependent alcohol dehydrogenase</fullName>
        <ecNumber evidence="8">1.1.99.36</ecNumber>
    </submittedName>
</protein>
<dbReference type="InterPro" id="IPR002328">
    <property type="entry name" value="ADH_Zn_CS"/>
</dbReference>
<reference evidence="8" key="1">
    <citation type="submission" date="2022-03" db="EMBL/GenBank/DDBJ databases">
        <title>Draft Genome Sequence of Firmicute Strain S0AB, a Heterotrophic Iron/Sulfur-Oxidizing Extreme Acidophile.</title>
        <authorList>
            <person name="Vergara E."/>
            <person name="Pakostova E."/>
            <person name="Johnson D.B."/>
            <person name="Holmes D.S."/>
        </authorList>
    </citation>
    <scope>NUCLEOTIDE SEQUENCE</scope>
    <source>
        <strain evidence="8">S0AB</strain>
    </source>
</reference>
<evidence type="ECO:0000256" key="4">
    <source>
        <dbReference type="ARBA" id="ARBA00022833"/>
    </source>
</evidence>
<evidence type="ECO:0000256" key="2">
    <source>
        <dbReference type="ARBA" id="ARBA00008072"/>
    </source>
</evidence>
<dbReference type="EC" id="1.1.99.36" evidence="8"/>
<dbReference type="Pfam" id="PF08240">
    <property type="entry name" value="ADH_N"/>
    <property type="match status" value="1"/>
</dbReference>
<evidence type="ECO:0000256" key="3">
    <source>
        <dbReference type="ARBA" id="ARBA00022723"/>
    </source>
</evidence>
<dbReference type="EMBL" id="JALBUF010000001">
    <property type="protein sequence ID" value="MCI0182382.1"/>
    <property type="molecule type" value="Genomic_DNA"/>
</dbReference>
<dbReference type="InterPro" id="IPR013149">
    <property type="entry name" value="ADH-like_C"/>
</dbReference>
<dbReference type="SMART" id="SM00829">
    <property type="entry name" value="PKS_ER"/>
    <property type="match status" value="1"/>
</dbReference>
<dbReference type="Proteomes" id="UP001139263">
    <property type="component" value="Unassembled WGS sequence"/>
</dbReference>
<comment type="caution">
    <text evidence="8">The sequence shown here is derived from an EMBL/GenBank/DDBJ whole genome shotgun (WGS) entry which is preliminary data.</text>
</comment>
<dbReference type="InterPro" id="IPR011032">
    <property type="entry name" value="GroES-like_sf"/>
</dbReference>
<dbReference type="AlphaFoldDB" id="A0A9X2ADH9"/>
<evidence type="ECO:0000256" key="5">
    <source>
        <dbReference type="ARBA" id="ARBA00023002"/>
    </source>
</evidence>
<dbReference type="SUPFAM" id="SSF51735">
    <property type="entry name" value="NAD(P)-binding Rossmann-fold domains"/>
    <property type="match status" value="1"/>
</dbReference>
<dbReference type="InterPro" id="IPR020843">
    <property type="entry name" value="ER"/>
</dbReference>
<comment type="similarity">
    <text evidence="2 6">Belongs to the zinc-containing alcohol dehydrogenase family.</text>
</comment>
<comment type="cofactor">
    <cofactor evidence="1 6">
        <name>Zn(2+)</name>
        <dbReference type="ChEBI" id="CHEBI:29105"/>
    </cofactor>
</comment>
<evidence type="ECO:0000259" key="7">
    <source>
        <dbReference type="SMART" id="SM00829"/>
    </source>
</evidence>
<name>A0A9X2ADH9_9BACL</name>
<dbReference type="Gene3D" id="3.40.50.720">
    <property type="entry name" value="NAD(P)-binding Rossmann-like Domain"/>
    <property type="match status" value="1"/>
</dbReference>
<dbReference type="PANTHER" id="PTHR43350:SF2">
    <property type="entry name" value="GROES-LIKE ZINC-BINDING ALCOHOL DEHYDROGENASE FAMILY PROTEIN"/>
    <property type="match status" value="1"/>
</dbReference>
<evidence type="ECO:0000256" key="6">
    <source>
        <dbReference type="RuleBase" id="RU361277"/>
    </source>
</evidence>
<feature type="domain" description="Enoyl reductase (ER)" evidence="7">
    <location>
        <begin position="12"/>
        <end position="366"/>
    </location>
</feature>
<keyword evidence="4 6" id="KW-0862">Zinc</keyword>
<dbReference type="Pfam" id="PF00107">
    <property type="entry name" value="ADH_zinc_N"/>
    <property type="match status" value="1"/>
</dbReference>
<dbReference type="PANTHER" id="PTHR43350">
    <property type="entry name" value="NAD-DEPENDENT ALCOHOL DEHYDROGENASE"/>
    <property type="match status" value="1"/>
</dbReference>
<proteinExistence type="inferred from homology"/>
<evidence type="ECO:0000256" key="1">
    <source>
        <dbReference type="ARBA" id="ARBA00001947"/>
    </source>
</evidence>
<accession>A0A9X2ADH9</accession>
<organism evidence="8 9">
    <name type="scientific">Sulfoacidibacillus ferrooxidans</name>
    <dbReference type="NCBI Taxonomy" id="2005001"/>
    <lineage>
        <taxon>Bacteria</taxon>
        <taxon>Bacillati</taxon>
        <taxon>Bacillota</taxon>
        <taxon>Bacilli</taxon>
        <taxon>Bacillales</taxon>
        <taxon>Alicyclobacillaceae</taxon>
        <taxon>Sulfoacidibacillus</taxon>
    </lineage>
</organism>
<dbReference type="CDD" id="cd08263">
    <property type="entry name" value="Zn_ADH10"/>
    <property type="match status" value="1"/>
</dbReference>
<sequence>MASTMKAAVFVGINQPLQIEELLMPEPMDGEVLIQVAACGVCHTDLHVILGDVNFPTPAVLGHEISGTIAKIGPHVEGFTIGQRVVSSFIMPCGTCEYCQSGRDDMCEKFFSLNRLKGQLYDGQTRLFRPDGSPVWMYSMGGLAEYAVVPVTDVFPLPDAVALDEAAILGCAVFTAYGAVRHAADLHAGDTVAIVATGGVGLNAIQWAKTFGASQIIALDIDHDKLDLAKTMGATHAVHVEDDPIAKVKALTFGKGVDVAIEALGSTQTFSLASELVRDGGRVIVVGIAKSGLTAPVELQRVVRRGLQIIGSYGARVRTDMPKIIQLTASGQMNYKQSITEAFSLEQADEAYTALRNRQIKGRAIVRMMR</sequence>
<dbReference type="PROSITE" id="PS00059">
    <property type="entry name" value="ADH_ZINC"/>
    <property type="match status" value="1"/>
</dbReference>
<dbReference type="Gene3D" id="3.90.180.10">
    <property type="entry name" value="Medium-chain alcohol dehydrogenases, catalytic domain"/>
    <property type="match status" value="1"/>
</dbReference>
<dbReference type="InterPro" id="IPR013154">
    <property type="entry name" value="ADH-like_N"/>
</dbReference>
<dbReference type="InterPro" id="IPR036291">
    <property type="entry name" value="NAD(P)-bd_dom_sf"/>
</dbReference>
<dbReference type="GO" id="GO:0008270">
    <property type="term" value="F:zinc ion binding"/>
    <property type="evidence" value="ECO:0007669"/>
    <property type="project" value="InterPro"/>
</dbReference>
<gene>
    <name evidence="8" type="ORF">MM817_00641</name>
</gene>
<dbReference type="RefSeq" id="WP_241711981.1">
    <property type="nucleotide sequence ID" value="NZ_JALBUF010000001.1"/>
</dbReference>
<keyword evidence="5 8" id="KW-0560">Oxidoreductase</keyword>
<evidence type="ECO:0000313" key="9">
    <source>
        <dbReference type="Proteomes" id="UP001139263"/>
    </source>
</evidence>